<evidence type="ECO:0000256" key="9">
    <source>
        <dbReference type="NCBIfam" id="TIGR01400"/>
    </source>
</evidence>
<dbReference type="GO" id="GO:0009425">
    <property type="term" value="C:bacterial-type flagellum basal body"/>
    <property type="evidence" value="ECO:0007669"/>
    <property type="project" value="UniProtKB-SubCell"/>
</dbReference>
<dbReference type="InterPro" id="IPR002010">
    <property type="entry name" value="T3SS_IM_R"/>
</dbReference>
<keyword evidence="11" id="KW-0966">Cell projection</keyword>
<keyword evidence="5 10" id="KW-0812">Transmembrane</keyword>
<evidence type="ECO:0000256" key="6">
    <source>
        <dbReference type="ARBA" id="ARBA00022989"/>
    </source>
</evidence>
<keyword evidence="7 10" id="KW-0472">Membrane</keyword>
<dbReference type="PRINTS" id="PR00953">
    <property type="entry name" value="TYPE3IMRPROT"/>
</dbReference>
<keyword evidence="6 10" id="KW-1133">Transmembrane helix</keyword>
<keyword evidence="4 10" id="KW-1003">Cell membrane</keyword>
<dbReference type="NCBIfam" id="TIGR01400">
    <property type="entry name" value="fliR"/>
    <property type="match status" value="1"/>
</dbReference>
<comment type="similarity">
    <text evidence="2 10">Belongs to the FliR/MopE/SpaR family.</text>
</comment>
<evidence type="ECO:0000256" key="1">
    <source>
        <dbReference type="ARBA" id="ARBA00002578"/>
    </source>
</evidence>
<evidence type="ECO:0000256" key="2">
    <source>
        <dbReference type="ARBA" id="ARBA00009772"/>
    </source>
</evidence>
<dbReference type="RefSeq" id="WP_099621241.1">
    <property type="nucleotide sequence ID" value="NZ_CP024201.1"/>
</dbReference>
<accession>A0A2D2AVI2</accession>
<organism evidence="11 12">
    <name type="scientific">Caulobacter mirabilis</name>
    <dbReference type="NCBI Taxonomy" id="69666"/>
    <lineage>
        <taxon>Bacteria</taxon>
        <taxon>Pseudomonadati</taxon>
        <taxon>Pseudomonadota</taxon>
        <taxon>Alphaproteobacteria</taxon>
        <taxon>Caulobacterales</taxon>
        <taxon>Caulobacteraceae</taxon>
        <taxon>Caulobacter</taxon>
    </lineage>
</organism>
<evidence type="ECO:0000256" key="8">
    <source>
        <dbReference type="ARBA" id="ARBA00023143"/>
    </source>
</evidence>
<dbReference type="PANTHER" id="PTHR30065:SF8">
    <property type="entry name" value="FLAGELLAR BIOSYNTHETIC PROTEIN FLIR"/>
    <property type="match status" value="1"/>
</dbReference>
<protein>
    <recommendedName>
        <fullName evidence="3 9">Flagellar biosynthetic protein FliR</fullName>
    </recommendedName>
</protein>
<dbReference type="EMBL" id="CP024201">
    <property type="protein sequence ID" value="ATQ41985.1"/>
    <property type="molecule type" value="Genomic_DNA"/>
</dbReference>
<dbReference type="GO" id="GO:0006605">
    <property type="term" value="P:protein targeting"/>
    <property type="evidence" value="ECO:0007669"/>
    <property type="project" value="UniProtKB-UniRule"/>
</dbReference>
<dbReference type="GO" id="GO:0044780">
    <property type="term" value="P:bacterial-type flagellum assembly"/>
    <property type="evidence" value="ECO:0007669"/>
    <property type="project" value="UniProtKB-UniRule"/>
</dbReference>
<reference evidence="11 12" key="1">
    <citation type="submission" date="2017-10" db="EMBL/GenBank/DDBJ databases">
        <title>Genome sequence of Caulobacter mirabilis FWC38.</title>
        <authorList>
            <person name="Fiebig A."/>
            <person name="Crosson S."/>
        </authorList>
    </citation>
    <scope>NUCLEOTIDE SEQUENCE [LARGE SCALE GENOMIC DNA]</scope>
    <source>
        <strain evidence="11 12">FWC 38</strain>
    </source>
</reference>
<sequence>MESYATAAQVYAAGLVFARVGAMVMLVPGLGDASVPPRIRLSFALIMALVLTPLVAPNVVIPPQVSGVAAGVIRETLIGLMLGSILRLVFTALATAGEVVAIQTTLGFAQTASPNQAQPSSTLSTFLTLMGTVLVMTTDLHHLFFGAMVNSFKLFPFDGNLPVTDAGTLAVQTVAQSFSLGIQLAAPVIVFSIVFNLATGLVGRVMPQFQIFFVASPLAVIFGLAIFAISLGAVGMVWTGRYRELLQVFA</sequence>
<comment type="subcellular location">
    <subcellularLocation>
        <location evidence="10">Cell membrane</location>
        <topology evidence="10">Multi-pass membrane protein</topology>
    </subcellularLocation>
    <subcellularLocation>
        <location evidence="10">Bacterial flagellum basal body</location>
    </subcellularLocation>
</comment>
<feature type="transmembrane region" description="Helical" evidence="10">
    <location>
        <begin position="178"/>
        <end position="199"/>
    </location>
</feature>
<feature type="transmembrane region" description="Helical" evidence="10">
    <location>
        <begin position="76"/>
        <end position="102"/>
    </location>
</feature>
<keyword evidence="12" id="KW-1185">Reference proteome</keyword>
<keyword evidence="11" id="KW-0282">Flagellum</keyword>
<feature type="transmembrane region" description="Helical" evidence="10">
    <location>
        <begin position="6"/>
        <end position="27"/>
    </location>
</feature>
<dbReference type="KEGG" id="cmb:CSW64_05940"/>
<keyword evidence="8 10" id="KW-0975">Bacterial flagellum</keyword>
<keyword evidence="11" id="KW-0969">Cilium</keyword>
<evidence type="ECO:0000313" key="11">
    <source>
        <dbReference type="EMBL" id="ATQ41985.1"/>
    </source>
</evidence>
<dbReference type="GO" id="GO:0005886">
    <property type="term" value="C:plasma membrane"/>
    <property type="evidence" value="ECO:0007669"/>
    <property type="project" value="UniProtKB-SubCell"/>
</dbReference>
<evidence type="ECO:0000256" key="5">
    <source>
        <dbReference type="ARBA" id="ARBA00022692"/>
    </source>
</evidence>
<evidence type="ECO:0000256" key="4">
    <source>
        <dbReference type="ARBA" id="ARBA00022475"/>
    </source>
</evidence>
<dbReference type="OrthoDB" id="9779817at2"/>
<evidence type="ECO:0000313" key="12">
    <source>
        <dbReference type="Proteomes" id="UP000228945"/>
    </source>
</evidence>
<dbReference type="Pfam" id="PF01311">
    <property type="entry name" value="Bac_export_1"/>
    <property type="match status" value="1"/>
</dbReference>
<feature type="transmembrane region" description="Helical" evidence="10">
    <location>
        <begin position="123"/>
        <end position="145"/>
    </location>
</feature>
<dbReference type="InterPro" id="IPR006303">
    <property type="entry name" value="FliR"/>
</dbReference>
<dbReference type="AlphaFoldDB" id="A0A2D2AVI2"/>
<evidence type="ECO:0000256" key="7">
    <source>
        <dbReference type="ARBA" id="ARBA00023136"/>
    </source>
</evidence>
<feature type="transmembrane region" description="Helical" evidence="10">
    <location>
        <begin position="211"/>
        <end position="238"/>
    </location>
</feature>
<name>A0A2D2AVI2_9CAUL</name>
<proteinExistence type="inferred from homology"/>
<evidence type="ECO:0000256" key="3">
    <source>
        <dbReference type="ARBA" id="ARBA00021717"/>
    </source>
</evidence>
<comment type="function">
    <text evidence="1 10">Role in flagellar biosynthesis.</text>
</comment>
<evidence type="ECO:0000256" key="10">
    <source>
        <dbReference type="RuleBase" id="RU362071"/>
    </source>
</evidence>
<gene>
    <name evidence="11" type="ORF">CSW64_05940</name>
</gene>
<dbReference type="Proteomes" id="UP000228945">
    <property type="component" value="Chromosome"/>
</dbReference>
<feature type="transmembrane region" description="Helical" evidence="10">
    <location>
        <begin position="39"/>
        <end position="56"/>
    </location>
</feature>
<dbReference type="PANTHER" id="PTHR30065">
    <property type="entry name" value="FLAGELLAR BIOSYNTHETIC PROTEIN FLIR"/>
    <property type="match status" value="1"/>
</dbReference>